<sequence length="234" mass="26294">MGDAIATGDPLRFFHRFRKADGDWIIFESYGHAHLNEDSSRISVQRGSINDGGFFITARPYPTKSAALIDSFLEHKIENLRLTNHLRELQDDGEDDSEPRDCREETTDEDGPVLGSDEDSAQENSERFRMSDSQPPERAHYVKTTQTNRIGDLGIPFSPYANSGRVSRRKKRGGLEAVCGYVCLSCGNLDSTEWRKGPNGPKTLCNACGLRWAKARRKERNKELSAFPTQPTGR</sequence>
<dbReference type="GeneID" id="29117918"/>
<feature type="domain" description="GATA-type" evidence="8">
    <location>
        <begin position="177"/>
        <end position="210"/>
    </location>
</feature>
<dbReference type="PROSITE" id="PS00344">
    <property type="entry name" value="GATA_ZN_FINGER_1"/>
    <property type="match status" value="1"/>
</dbReference>
<dbReference type="AlphaFoldDB" id="A0A177D3H8"/>
<dbReference type="OMA" id="WLDATEM"/>
<dbReference type="GO" id="GO:0043565">
    <property type="term" value="F:sequence-specific DNA binding"/>
    <property type="evidence" value="ECO:0007669"/>
    <property type="project" value="InterPro"/>
</dbReference>
<keyword evidence="10" id="KW-1185">Reference proteome</keyword>
<feature type="compositionally biased region" description="Basic and acidic residues" evidence="7">
    <location>
        <begin position="124"/>
        <end position="140"/>
    </location>
</feature>
<dbReference type="PANTHER" id="PTHR47172:SF24">
    <property type="entry name" value="GATA ZINC FINGER DOMAIN-CONTAINING PROTEIN 14-RELATED"/>
    <property type="match status" value="1"/>
</dbReference>
<reference evidence="9 10" key="1">
    <citation type="submission" date="2016-05" db="EMBL/GenBank/DDBJ databases">
        <title>Comparative analysis of secretome profiles of manganese(II)-oxidizing ascomycete fungi.</title>
        <authorList>
            <consortium name="DOE Joint Genome Institute"/>
            <person name="Zeiner C.A."/>
            <person name="Purvine S.O."/>
            <person name="Zink E.M."/>
            <person name="Wu S."/>
            <person name="Pasa-Tolic L."/>
            <person name="Chaput D.L."/>
            <person name="Haridas S."/>
            <person name="Grigoriev I.V."/>
            <person name="Santelli C.M."/>
            <person name="Hansel C.M."/>
        </authorList>
    </citation>
    <scope>NUCLEOTIDE SEQUENCE [LARGE SCALE GENOMIC DNA]</scope>
    <source>
        <strain evidence="9 10">SRC1lrK2f</strain>
    </source>
</reference>
<evidence type="ECO:0000256" key="1">
    <source>
        <dbReference type="ARBA" id="ARBA00022723"/>
    </source>
</evidence>
<dbReference type="CDD" id="cd00202">
    <property type="entry name" value="ZnF_GATA"/>
    <property type="match status" value="1"/>
</dbReference>
<accession>A0A177D3H8</accession>
<keyword evidence="3" id="KW-0862">Zinc</keyword>
<dbReference type="VEuPathDB" id="FungiDB:CC77DRAFT_578912"/>
<dbReference type="Gene3D" id="3.30.50.10">
    <property type="entry name" value="Erythroid Transcription Factor GATA-1, subunit A"/>
    <property type="match status" value="1"/>
</dbReference>
<dbReference type="RefSeq" id="XP_018379467.1">
    <property type="nucleotide sequence ID" value="XM_018532324.1"/>
</dbReference>
<evidence type="ECO:0000256" key="3">
    <source>
        <dbReference type="ARBA" id="ARBA00022833"/>
    </source>
</evidence>
<dbReference type="PANTHER" id="PTHR47172">
    <property type="entry name" value="OS01G0976800 PROTEIN"/>
    <property type="match status" value="1"/>
</dbReference>
<evidence type="ECO:0000256" key="7">
    <source>
        <dbReference type="SAM" id="MobiDB-lite"/>
    </source>
</evidence>
<dbReference type="GO" id="GO:0008270">
    <property type="term" value="F:zinc ion binding"/>
    <property type="evidence" value="ECO:0007669"/>
    <property type="project" value="UniProtKB-KW"/>
</dbReference>
<evidence type="ECO:0000313" key="9">
    <source>
        <dbReference type="EMBL" id="OAG14046.1"/>
    </source>
</evidence>
<dbReference type="KEGG" id="aalt:CC77DRAFT_578912"/>
<protein>
    <recommendedName>
        <fullName evidence="8">GATA-type domain-containing protein</fullName>
    </recommendedName>
</protein>
<feature type="compositionally biased region" description="Acidic residues" evidence="7">
    <location>
        <begin position="106"/>
        <end position="121"/>
    </location>
</feature>
<keyword evidence="2 6" id="KW-0863">Zinc-finger</keyword>
<dbReference type="PROSITE" id="PS50114">
    <property type="entry name" value="GATA_ZN_FINGER_2"/>
    <property type="match status" value="1"/>
</dbReference>
<feature type="region of interest" description="Disordered" evidence="7">
    <location>
        <begin position="88"/>
        <end position="140"/>
    </location>
</feature>
<keyword evidence="4" id="KW-0805">Transcription regulation</keyword>
<dbReference type="SMART" id="SM00401">
    <property type="entry name" value="ZnF_GATA"/>
    <property type="match status" value="1"/>
</dbReference>
<dbReference type="Proteomes" id="UP000077248">
    <property type="component" value="Unassembled WGS sequence"/>
</dbReference>
<evidence type="ECO:0000256" key="5">
    <source>
        <dbReference type="ARBA" id="ARBA00023163"/>
    </source>
</evidence>
<evidence type="ECO:0000313" key="10">
    <source>
        <dbReference type="Proteomes" id="UP000077248"/>
    </source>
</evidence>
<dbReference type="Pfam" id="PF00320">
    <property type="entry name" value="GATA"/>
    <property type="match status" value="1"/>
</dbReference>
<dbReference type="GO" id="GO:0006355">
    <property type="term" value="P:regulation of DNA-templated transcription"/>
    <property type="evidence" value="ECO:0007669"/>
    <property type="project" value="InterPro"/>
</dbReference>
<keyword evidence="1" id="KW-0479">Metal-binding</keyword>
<dbReference type="SUPFAM" id="SSF57716">
    <property type="entry name" value="Glucocorticoid receptor-like (DNA-binding domain)"/>
    <property type="match status" value="1"/>
</dbReference>
<name>A0A177D3H8_ALTAL</name>
<organism evidence="9 10">
    <name type="scientific">Alternaria alternata</name>
    <name type="common">Alternaria rot fungus</name>
    <name type="synonym">Torula alternata</name>
    <dbReference type="NCBI Taxonomy" id="5599"/>
    <lineage>
        <taxon>Eukaryota</taxon>
        <taxon>Fungi</taxon>
        <taxon>Dikarya</taxon>
        <taxon>Ascomycota</taxon>
        <taxon>Pezizomycotina</taxon>
        <taxon>Dothideomycetes</taxon>
        <taxon>Pleosporomycetidae</taxon>
        <taxon>Pleosporales</taxon>
        <taxon>Pleosporineae</taxon>
        <taxon>Pleosporaceae</taxon>
        <taxon>Alternaria</taxon>
        <taxon>Alternaria sect. Alternaria</taxon>
        <taxon>Alternaria alternata complex</taxon>
    </lineage>
</organism>
<dbReference type="EMBL" id="KV441503">
    <property type="protein sequence ID" value="OAG14046.1"/>
    <property type="molecule type" value="Genomic_DNA"/>
</dbReference>
<evidence type="ECO:0000256" key="2">
    <source>
        <dbReference type="ARBA" id="ARBA00022771"/>
    </source>
</evidence>
<gene>
    <name evidence="9" type="ORF">CC77DRAFT_578912</name>
</gene>
<keyword evidence="5" id="KW-0804">Transcription</keyword>
<evidence type="ECO:0000256" key="6">
    <source>
        <dbReference type="PROSITE-ProRule" id="PRU00094"/>
    </source>
</evidence>
<dbReference type="InterPro" id="IPR000679">
    <property type="entry name" value="Znf_GATA"/>
</dbReference>
<evidence type="ECO:0000256" key="4">
    <source>
        <dbReference type="ARBA" id="ARBA00023015"/>
    </source>
</evidence>
<evidence type="ECO:0000259" key="8">
    <source>
        <dbReference type="PROSITE" id="PS50114"/>
    </source>
</evidence>
<dbReference type="STRING" id="5599.A0A177D3H8"/>
<dbReference type="InterPro" id="IPR013088">
    <property type="entry name" value="Znf_NHR/GATA"/>
</dbReference>
<proteinExistence type="predicted"/>